<dbReference type="AlphaFoldDB" id="A0AAW2VW17"/>
<organism evidence="1">
    <name type="scientific">Sesamum latifolium</name>
    <dbReference type="NCBI Taxonomy" id="2727402"/>
    <lineage>
        <taxon>Eukaryota</taxon>
        <taxon>Viridiplantae</taxon>
        <taxon>Streptophyta</taxon>
        <taxon>Embryophyta</taxon>
        <taxon>Tracheophyta</taxon>
        <taxon>Spermatophyta</taxon>
        <taxon>Magnoliopsida</taxon>
        <taxon>eudicotyledons</taxon>
        <taxon>Gunneridae</taxon>
        <taxon>Pentapetalae</taxon>
        <taxon>asterids</taxon>
        <taxon>lamiids</taxon>
        <taxon>Lamiales</taxon>
        <taxon>Pedaliaceae</taxon>
        <taxon>Sesamum</taxon>
    </lineage>
</organism>
<name>A0AAW2VW17_9LAMI</name>
<reference evidence="1" key="1">
    <citation type="submission" date="2020-06" db="EMBL/GenBank/DDBJ databases">
        <authorList>
            <person name="Li T."/>
            <person name="Hu X."/>
            <person name="Zhang T."/>
            <person name="Song X."/>
            <person name="Zhang H."/>
            <person name="Dai N."/>
            <person name="Sheng W."/>
            <person name="Hou X."/>
            <person name="Wei L."/>
        </authorList>
    </citation>
    <scope>NUCLEOTIDE SEQUENCE</scope>
    <source>
        <strain evidence="1">KEN1</strain>
        <tissue evidence="1">Leaf</tissue>
    </source>
</reference>
<comment type="caution">
    <text evidence="1">The sequence shown here is derived from an EMBL/GenBank/DDBJ whole genome shotgun (WGS) entry which is preliminary data.</text>
</comment>
<evidence type="ECO:0000313" key="1">
    <source>
        <dbReference type="EMBL" id="KAL0433109.1"/>
    </source>
</evidence>
<accession>A0AAW2VW17</accession>
<dbReference type="Gene3D" id="1.10.340.70">
    <property type="match status" value="1"/>
</dbReference>
<dbReference type="EMBL" id="JACGWN010000009">
    <property type="protein sequence ID" value="KAL0433109.1"/>
    <property type="molecule type" value="Genomic_DNA"/>
</dbReference>
<proteinExistence type="predicted"/>
<protein>
    <recommendedName>
        <fullName evidence="2">Integrase zinc-binding domain-containing protein</fullName>
    </recommendedName>
</protein>
<reference evidence="1" key="2">
    <citation type="journal article" date="2024" name="Plant">
        <title>Genomic evolution and insights into agronomic trait innovations of Sesamum species.</title>
        <authorList>
            <person name="Miao H."/>
            <person name="Wang L."/>
            <person name="Qu L."/>
            <person name="Liu H."/>
            <person name="Sun Y."/>
            <person name="Le M."/>
            <person name="Wang Q."/>
            <person name="Wei S."/>
            <person name="Zheng Y."/>
            <person name="Lin W."/>
            <person name="Duan Y."/>
            <person name="Cao H."/>
            <person name="Xiong S."/>
            <person name="Wang X."/>
            <person name="Wei L."/>
            <person name="Li C."/>
            <person name="Ma Q."/>
            <person name="Ju M."/>
            <person name="Zhao R."/>
            <person name="Li G."/>
            <person name="Mu C."/>
            <person name="Tian Q."/>
            <person name="Mei H."/>
            <person name="Zhang T."/>
            <person name="Gao T."/>
            <person name="Zhang H."/>
        </authorList>
    </citation>
    <scope>NUCLEOTIDE SEQUENCE</scope>
    <source>
        <strain evidence="1">KEN1</strain>
    </source>
</reference>
<evidence type="ECO:0008006" key="2">
    <source>
        <dbReference type="Google" id="ProtNLM"/>
    </source>
</evidence>
<gene>
    <name evidence="1" type="ORF">Slati_2645200</name>
</gene>
<sequence>MQGMVPWYSVIVNYLVARALPPDLSRTQIDKVKSEAKYYVWDDPYLWRFCADQVVRRCAPNDEHNSVLNFCHNFACGGHFGPKRTARKIWSSTGSSVNKGVISAIEQWEPYSRSMASIIGWQQPITLRQMAKLKCQIGK</sequence>